<proteinExistence type="predicted"/>
<dbReference type="RefSeq" id="WP_201079758.1">
    <property type="nucleotide sequence ID" value="NZ_CP067420.1"/>
</dbReference>
<dbReference type="Gene3D" id="3.30.360.10">
    <property type="entry name" value="Dihydrodipicolinate Reductase, domain 2"/>
    <property type="match status" value="1"/>
</dbReference>
<reference evidence="3" key="1">
    <citation type="submission" date="2021-02" db="EMBL/GenBank/DDBJ databases">
        <title>Skermanella TT6 skin isolate.</title>
        <authorList>
            <person name="Lee K."/>
            <person name="Ganzorig M."/>
        </authorList>
    </citation>
    <scope>NUCLEOTIDE SEQUENCE</scope>
    <source>
        <strain evidence="3">TT6</strain>
    </source>
</reference>
<evidence type="ECO:0000259" key="2">
    <source>
        <dbReference type="Pfam" id="PF19858"/>
    </source>
</evidence>
<dbReference type="InterPro" id="IPR051450">
    <property type="entry name" value="Gfo/Idh/MocA_Oxidoreductases"/>
</dbReference>
<dbReference type="SUPFAM" id="SSF55347">
    <property type="entry name" value="Glyceraldehyde-3-phosphate dehydrogenase-like, C-terminal domain"/>
    <property type="match status" value="1"/>
</dbReference>
<gene>
    <name evidence="3" type="ORF">IGS68_10715</name>
</gene>
<organism evidence="3 4">
    <name type="scientific">Skermanella cutis</name>
    <dbReference type="NCBI Taxonomy" id="2775420"/>
    <lineage>
        <taxon>Bacteria</taxon>
        <taxon>Pseudomonadati</taxon>
        <taxon>Pseudomonadota</taxon>
        <taxon>Alphaproteobacteria</taxon>
        <taxon>Rhodospirillales</taxon>
        <taxon>Azospirillaceae</taxon>
        <taxon>Skermanella</taxon>
    </lineage>
</organism>
<evidence type="ECO:0000313" key="3">
    <source>
        <dbReference type="EMBL" id="QQP91637.1"/>
    </source>
</evidence>
<protein>
    <submittedName>
        <fullName evidence="3">Gfo/Idh/MocA family oxidoreductase</fullName>
    </submittedName>
</protein>
<dbReference type="SUPFAM" id="SSF51735">
    <property type="entry name" value="NAD(P)-binding Rossmann-fold domains"/>
    <property type="match status" value="1"/>
</dbReference>
<dbReference type="Pfam" id="PF01408">
    <property type="entry name" value="GFO_IDH_MocA"/>
    <property type="match status" value="1"/>
</dbReference>
<dbReference type="PANTHER" id="PTHR43377:SF1">
    <property type="entry name" value="BILIVERDIN REDUCTASE A"/>
    <property type="match status" value="1"/>
</dbReference>
<evidence type="ECO:0000313" key="4">
    <source>
        <dbReference type="Proteomes" id="UP000595197"/>
    </source>
</evidence>
<feature type="domain" description="4-carboxy-2-hydroxymuconate-6-semialdehyde dehydrogenase-like C-terminal" evidence="2">
    <location>
        <begin position="135"/>
        <end position="224"/>
    </location>
</feature>
<evidence type="ECO:0000259" key="1">
    <source>
        <dbReference type="Pfam" id="PF01408"/>
    </source>
</evidence>
<dbReference type="InterPro" id="IPR036291">
    <property type="entry name" value="NAD(P)-bd_dom_sf"/>
</dbReference>
<sequence length="328" mass="37005">MTLNVCMVGYGMMGVWHSEALKRADAVLHTIVGRNPDGAREFAERHGYRKWSVSLDEALADPEIDAVILGTPSDLHEEQAIKCLEAGKHTLIEIPIAMSLGGAKRVVEAGERSGKVYGLSHPMRFRRERESLLARTRAGEEKIRHIAGRFFIKRLVNIGATGYRRSWTDNILWHHFCHFVDLGMYLFDGAPIRRVQSYLGELHPTTGIPMECIVMVETEADQSLLVHGSYHAAYRFYDKLIVTDRDTYFYDILAGTLKTSEGTMEIEGEQDNCTRVTLDFLDAIRENRPPRASGPSVLPAMQVLQKVQDDWDARHGARAIPGRPLPRH</sequence>
<dbReference type="InterPro" id="IPR045560">
    <property type="entry name" value="LigC_C"/>
</dbReference>
<dbReference type="Gene3D" id="3.40.50.720">
    <property type="entry name" value="NAD(P)-binding Rossmann-like Domain"/>
    <property type="match status" value="1"/>
</dbReference>
<dbReference type="EMBL" id="CP067420">
    <property type="protein sequence ID" value="QQP91637.1"/>
    <property type="molecule type" value="Genomic_DNA"/>
</dbReference>
<feature type="domain" description="Gfo/Idh/MocA-like oxidoreductase N-terminal" evidence="1">
    <location>
        <begin position="3"/>
        <end position="119"/>
    </location>
</feature>
<accession>A0ABX7BGQ4</accession>
<dbReference type="InterPro" id="IPR000683">
    <property type="entry name" value="Gfo/Idh/MocA-like_OxRdtase_N"/>
</dbReference>
<name>A0ABX7BGQ4_9PROT</name>
<keyword evidence="4" id="KW-1185">Reference proteome</keyword>
<dbReference type="Proteomes" id="UP000595197">
    <property type="component" value="Chromosome"/>
</dbReference>
<dbReference type="Pfam" id="PF19858">
    <property type="entry name" value="OxRdtase_C"/>
    <property type="match status" value="1"/>
</dbReference>
<dbReference type="PANTHER" id="PTHR43377">
    <property type="entry name" value="BILIVERDIN REDUCTASE A"/>
    <property type="match status" value="1"/>
</dbReference>